<keyword evidence="5" id="KW-1185">Reference proteome</keyword>
<comment type="subcellular location">
    <subcellularLocation>
        <location evidence="2">Cytoplasm</location>
    </subcellularLocation>
</comment>
<dbReference type="PIRSF" id="PIRSF006276">
    <property type="entry name" value="UspA"/>
    <property type="match status" value="1"/>
</dbReference>
<sequence length="154" mass="17117">MPPIKRILLPTDFSPYSHVAAEHAFQLAGCFGAELHLLHVIQDPVMMYPDVALSVPPPMIDVRELESSAQKSLDRISIPEHISCTARTVRHGPEFLEIVRYAKENEIDMIVMGTHGRSGLSHALMGSVAEKVVRKAPCPVLTVRPEGHKFEMPF</sequence>
<evidence type="ECO:0000313" key="5">
    <source>
        <dbReference type="Proteomes" id="UP000319976"/>
    </source>
</evidence>
<dbReference type="EMBL" id="CP036316">
    <property type="protein sequence ID" value="QDT65543.1"/>
    <property type="molecule type" value="Genomic_DNA"/>
</dbReference>
<dbReference type="Pfam" id="PF00582">
    <property type="entry name" value="Usp"/>
    <property type="match status" value="1"/>
</dbReference>
<name>A0A517TAZ3_9PLAN</name>
<evidence type="ECO:0000256" key="2">
    <source>
        <dbReference type="PIRNR" id="PIRNR006276"/>
    </source>
</evidence>
<dbReference type="Gene3D" id="3.40.50.620">
    <property type="entry name" value="HUPs"/>
    <property type="match status" value="1"/>
</dbReference>
<dbReference type="InterPro" id="IPR006016">
    <property type="entry name" value="UspA"/>
</dbReference>
<organism evidence="4 5">
    <name type="scientific">Calycomorphotria hydatis</name>
    <dbReference type="NCBI Taxonomy" id="2528027"/>
    <lineage>
        <taxon>Bacteria</taxon>
        <taxon>Pseudomonadati</taxon>
        <taxon>Planctomycetota</taxon>
        <taxon>Planctomycetia</taxon>
        <taxon>Planctomycetales</taxon>
        <taxon>Planctomycetaceae</taxon>
        <taxon>Calycomorphotria</taxon>
    </lineage>
</organism>
<reference evidence="4 5" key="1">
    <citation type="submission" date="2019-02" db="EMBL/GenBank/DDBJ databases">
        <title>Deep-cultivation of Planctomycetes and their phenomic and genomic characterization uncovers novel biology.</title>
        <authorList>
            <person name="Wiegand S."/>
            <person name="Jogler M."/>
            <person name="Boedeker C."/>
            <person name="Pinto D."/>
            <person name="Vollmers J."/>
            <person name="Rivas-Marin E."/>
            <person name="Kohn T."/>
            <person name="Peeters S.H."/>
            <person name="Heuer A."/>
            <person name="Rast P."/>
            <person name="Oberbeckmann S."/>
            <person name="Bunk B."/>
            <person name="Jeske O."/>
            <person name="Meyerdierks A."/>
            <person name="Storesund J.E."/>
            <person name="Kallscheuer N."/>
            <person name="Luecker S."/>
            <person name="Lage O.M."/>
            <person name="Pohl T."/>
            <person name="Merkel B.J."/>
            <person name="Hornburger P."/>
            <person name="Mueller R.-W."/>
            <person name="Bruemmer F."/>
            <person name="Labrenz M."/>
            <person name="Spormann A.M."/>
            <person name="Op den Camp H."/>
            <person name="Overmann J."/>
            <person name="Amann R."/>
            <person name="Jetten M.S.M."/>
            <person name="Mascher T."/>
            <person name="Medema M.H."/>
            <person name="Devos D.P."/>
            <person name="Kaster A.-K."/>
            <person name="Ovreas L."/>
            <person name="Rohde M."/>
            <person name="Galperin M.Y."/>
            <person name="Jogler C."/>
        </authorList>
    </citation>
    <scope>NUCLEOTIDE SEQUENCE [LARGE SCALE GENOMIC DNA]</scope>
    <source>
        <strain evidence="4 5">V22</strain>
    </source>
</reference>
<evidence type="ECO:0000313" key="4">
    <source>
        <dbReference type="EMBL" id="QDT65543.1"/>
    </source>
</evidence>
<comment type="similarity">
    <text evidence="1 2">Belongs to the universal stress protein A family.</text>
</comment>
<evidence type="ECO:0000259" key="3">
    <source>
        <dbReference type="Pfam" id="PF00582"/>
    </source>
</evidence>
<dbReference type="InterPro" id="IPR014729">
    <property type="entry name" value="Rossmann-like_a/b/a_fold"/>
</dbReference>
<dbReference type="AlphaFoldDB" id="A0A517TAZ3"/>
<protein>
    <recommendedName>
        <fullName evidence="2">Universal stress protein</fullName>
    </recommendedName>
</protein>
<dbReference type="PRINTS" id="PR01438">
    <property type="entry name" value="UNVRSLSTRESS"/>
</dbReference>
<dbReference type="SUPFAM" id="SSF52402">
    <property type="entry name" value="Adenine nucleotide alpha hydrolases-like"/>
    <property type="match status" value="1"/>
</dbReference>
<dbReference type="RefSeq" id="WP_145263636.1">
    <property type="nucleotide sequence ID" value="NZ_CP036316.1"/>
</dbReference>
<proteinExistence type="inferred from homology"/>
<evidence type="ECO:0000256" key="1">
    <source>
        <dbReference type="ARBA" id="ARBA00008791"/>
    </source>
</evidence>
<dbReference type="PANTHER" id="PTHR46268">
    <property type="entry name" value="STRESS RESPONSE PROTEIN NHAX"/>
    <property type="match status" value="1"/>
</dbReference>
<dbReference type="OrthoDB" id="9788959at2"/>
<dbReference type="Proteomes" id="UP000319976">
    <property type="component" value="Chromosome"/>
</dbReference>
<keyword evidence="2" id="KW-0963">Cytoplasm</keyword>
<accession>A0A517TAZ3</accession>
<gene>
    <name evidence="4" type="ORF">V22_27980</name>
</gene>
<dbReference type="PANTHER" id="PTHR46268:SF22">
    <property type="entry name" value="SENSOR PROTEIN KDPD-RELATED"/>
    <property type="match status" value="1"/>
</dbReference>
<dbReference type="CDD" id="cd00293">
    <property type="entry name" value="USP-like"/>
    <property type="match status" value="1"/>
</dbReference>
<dbReference type="InterPro" id="IPR006015">
    <property type="entry name" value="Universal_stress_UspA"/>
</dbReference>
<feature type="domain" description="UspA" evidence="3">
    <location>
        <begin position="4"/>
        <end position="144"/>
    </location>
</feature>
<dbReference type="GO" id="GO:0005737">
    <property type="term" value="C:cytoplasm"/>
    <property type="evidence" value="ECO:0007669"/>
    <property type="project" value="UniProtKB-SubCell"/>
</dbReference>
<dbReference type="KEGG" id="chya:V22_27980"/>